<evidence type="ECO:0000313" key="3">
    <source>
        <dbReference type="EMBL" id="KWX01566.1"/>
    </source>
</evidence>
<reference evidence="5" key="3">
    <citation type="submission" date="2015-04" db="EMBL/GenBank/DDBJ databases">
        <title>Physiological reanalysis, assessment of diazotrophy, and genome sequences of multiple isolates of Streptomyces thermoautotrophicus.</title>
        <authorList>
            <person name="MacKellar D.C."/>
            <person name="Lieber L."/>
            <person name="Norman J."/>
            <person name="Bolger A."/>
            <person name="Tobin C."/>
            <person name="Murray J.W."/>
            <person name="Chang R."/>
            <person name="Ford T."/>
            <person name="Nguyen P.Q."/>
            <person name="Woodward J."/>
            <person name="Permingeat H."/>
            <person name="Joshi N.S."/>
            <person name="Silver P.A."/>
            <person name="Usadel B."/>
            <person name="Rutherford A.W."/>
            <person name="Friesen M."/>
            <person name="Prell J."/>
        </authorList>
    </citation>
    <scope>NUCLEOTIDE SEQUENCE [LARGE SCALE GENOMIC DNA]</scope>
    <source>
        <strain evidence="5">H1</strain>
    </source>
</reference>
<feature type="transmembrane region" description="Helical" evidence="1">
    <location>
        <begin position="37"/>
        <end position="55"/>
    </location>
</feature>
<keyword evidence="1" id="KW-0472">Membrane</keyword>
<evidence type="ECO:0000313" key="2">
    <source>
        <dbReference type="EMBL" id="KWX00341.1"/>
    </source>
</evidence>
<evidence type="ECO:0000313" key="5">
    <source>
        <dbReference type="Proteomes" id="UP000070188"/>
    </source>
</evidence>
<sequence>MRYSERLTVPWRWWVVLVFFLASLWVAYAAWLGPGVALLVTGAAALITAGVLVGYGSARIRVADGVLEAGRAAIPLSAVGTVRALTAEEARELRGPKADPRAYLLLRGYLPRAVYVEVADPADPTPYWYVSTRRPDELAAALNSAKAHAR</sequence>
<dbReference type="Proteomes" id="UP000070188">
    <property type="component" value="Unassembled WGS sequence"/>
</dbReference>
<evidence type="ECO:0000313" key="6">
    <source>
        <dbReference type="Proteomes" id="UP000070598"/>
    </source>
</evidence>
<dbReference type="EMBL" id="LAXD01000001">
    <property type="protein sequence ID" value="KWX01566.1"/>
    <property type="molecule type" value="Genomic_DNA"/>
</dbReference>
<dbReference type="EMBL" id="JYIK01000273">
    <property type="protein sequence ID" value="KWX10785.1"/>
    <property type="molecule type" value="Genomic_DNA"/>
</dbReference>
<reference evidence="2 7" key="2">
    <citation type="submission" date="2015-02" db="EMBL/GenBank/DDBJ databases">
        <title>Physiological reanalysis, assessment of diazotrophy, and genome sequences of multiple isolates of Streptomyces thermoautotrophicus.</title>
        <authorList>
            <person name="MacKellar D.C."/>
            <person name="Lieber L."/>
            <person name="Norman J."/>
            <person name="Bolger A."/>
            <person name="Tobin C."/>
            <person name="Murray J.W."/>
            <person name="Prell J."/>
        </authorList>
    </citation>
    <scope>NUCLEOTIDE SEQUENCE [LARGE SCALE GENOMIC DNA]</scope>
    <source>
        <strain evidence="2 7">UBT1</strain>
    </source>
</reference>
<dbReference type="Pfam" id="PF11292">
    <property type="entry name" value="DUF3093"/>
    <property type="match status" value="1"/>
</dbReference>
<dbReference type="OrthoDB" id="3217020at2"/>
<evidence type="ECO:0000313" key="4">
    <source>
        <dbReference type="EMBL" id="KWX10785.1"/>
    </source>
</evidence>
<accession>A0A132MR85</accession>
<dbReference type="AlphaFoldDB" id="A0A132MR85"/>
<organism evidence="2 7">
    <name type="scientific">Carbonactinospora thermoautotrophica</name>
    <dbReference type="NCBI Taxonomy" id="1469144"/>
    <lineage>
        <taxon>Bacteria</taxon>
        <taxon>Bacillati</taxon>
        <taxon>Actinomycetota</taxon>
        <taxon>Actinomycetes</taxon>
        <taxon>Kitasatosporales</taxon>
        <taxon>Carbonactinosporaceae</taxon>
        <taxon>Carbonactinospora</taxon>
    </lineage>
</organism>
<keyword evidence="5" id="KW-1185">Reference proteome</keyword>
<dbReference type="RefSeq" id="WP_066888127.1">
    <property type="nucleotide sequence ID" value="NZ_JYIJ01000018.1"/>
</dbReference>
<evidence type="ECO:0000256" key="1">
    <source>
        <dbReference type="SAM" id="Phobius"/>
    </source>
</evidence>
<feature type="transmembrane region" description="Helical" evidence="1">
    <location>
        <begin position="12"/>
        <end position="31"/>
    </location>
</feature>
<comment type="caution">
    <text evidence="2">The sequence shown here is derived from an EMBL/GenBank/DDBJ whole genome shotgun (WGS) entry which is preliminary data.</text>
</comment>
<dbReference type="STRING" id="1469144.LI90_2598"/>
<protein>
    <submittedName>
        <fullName evidence="3">Secreted protein</fullName>
    </submittedName>
</protein>
<name>A0A132MR85_9ACTN</name>
<evidence type="ECO:0000313" key="7">
    <source>
        <dbReference type="Proteomes" id="UP000070659"/>
    </source>
</evidence>
<dbReference type="PATRIC" id="fig|1469144.10.peg.2810"/>
<proteinExistence type="predicted"/>
<dbReference type="Proteomes" id="UP000070659">
    <property type="component" value="Unassembled WGS sequence"/>
</dbReference>
<dbReference type="EMBL" id="JYIJ01000018">
    <property type="protein sequence ID" value="KWX00341.1"/>
    <property type="molecule type" value="Genomic_DNA"/>
</dbReference>
<dbReference type="InterPro" id="IPR021443">
    <property type="entry name" value="DUF3093"/>
</dbReference>
<reference evidence="6" key="1">
    <citation type="submission" date="2015-02" db="EMBL/GenBank/DDBJ databases">
        <title>Physiological reanalysis, assessment of diazotrophy, and genome sequences of multiple isolates of Streptomyces thermoautotrophicus.</title>
        <authorList>
            <person name="MacKellar D.C."/>
            <person name="Lieber L."/>
            <person name="Norman J."/>
            <person name="Bolger A."/>
            <person name="Tobin C."/>
            <person name="Murray J.W."/>
            <person name="Friesen M."/>
            <person name="Prell J."/>
        </authorList>
    </citation>
    <scope>NUCLEOTIDE SEQUENCE [LARGE SCALE GENOMIC DNA]</scope>
    <source>
        <strain evidence="6">UBT1</strain>
    </source>
</reference>
<reference evidence="3" key="4">
    <citation type="submission" date="2015-04" db="EMBL/GenBank/DDBJ databases">
        <title>Physiological reanalysis, assessment of diazotrophy, and genome sequences of multiple isolates of Streptomyces thermoautotrophicus.</title>
        <authorList>
            <person name="MacKellar D.C."/>
            <person name="Lieber L."/>
            <person name="Norman J."/>
            <person name="Bolger A."/>
            <person name="Tobin C."/>
            <person name="Murray J.W."/>
            <person name="Woodward J."/>
            <person name="Friesen M."/>
            <person name="Prell J."/>
        </authorList>
    </citation>
    <scope>NUCLEOTIDE SEQUENCE [LARGE SCALE GENOMIC DNA]</scope>
    <source>
        <strain evidence="3">H1</strain>
    </source>
</reference>
<keyword evidence="1" id="KW-1133">Transmembrane helix</keyword>
<gene>
    <name evidence="3" type="ORF">LI90_2598</name>
    <name evidence="2" type="ORF">TH66_16085</name>
    <name evidence="4" type="ORF">TR74_01550</name>
</gene>
<keyword evidence="1" id="KW-0812">Transmembrane</keyword>
<dbReference type="Proteomes" id="UP000070598">
    <property type="component" value="Unassembled WGS sequence"/>
</dbReference>